<dbReference type="GO" id="GO:0005886">
    <property type="term" value="C:plasma membrane"/>
    <property type="evidence" value="ECO:0007669"/>
    <property type="project" value="UniProtKB-SubCell"/>
</dbReference>
<keyword evidence="6" id="KW-0406">Ion transport</keyword>
<dbReference type="PANTHER" id="PTHR32024:SF3">
    <property type="entry name" value="TRK SYSTEM POTASSIUM UPTAKE PROTEIN"/>
    <property type="match status" value="1"/>
</dbReference>
<dbReference type="PANTHER" id="PTHR32024">
    <property type="entry name" value="TRK SYSTEM POTASSIUM UPTAKE PROTEIN TRKG-RELATED"/>
    <property type="match status" value="1"/>
</dbReference>
<evidence type="ECO:0000256" key="4">
    <source>
        <dbReference type="ARBA" id="ARBA00022692"/>
    </source>
</evidence>
<keyword evidence="9" id="KW-0732">Signal</keyword>
<dbReference type="GO" id="GO:0030001">
    <property type="term" value="P:metal ion transport"/>
    <property type="evidence" value="ECO:0007669"/>
    <property type="project" value="UniProtKB-ARBA"/>
</dbReference>
<keyword evidence="7 8" id="KW-0472">Membrane</keyword>
<gene>
    <name evidence="10" type="ORF">SAMN04487993_101319</name>
</gene>
<feature type="transmembrane region" description="Helical" evidence="8">
    <location>
        <begin position="40"/>
        <end position="59"/>
    </location>
</feature>
<evidence type="ECO:0000313" key="10">
    <source>
        <dbReference type="EMBL" id="SDI93941.1"/>
    </source>
</evidence>
<dbReference type="AlphaFoldDB" id="A0A1G8PN22"/>
<evidence type="ECO:0000256" key="9">
    <source>
        <dbReference type="SAM" id="SignalP"/>
    </source>
</evidence>
<feature type="transmembrane region" description="Helical" evidence="8">
    <location>
        <begin position="413"/>
        <end position="435"/>
    </location>
</feature>
<proteinExistence type="predicted"/>
<dbReference type="EMBL" id="FNEJ01000013">
    <property type="protein sequence ID" value="SDI93941.1"/>
    <property type="molecule type" value="Genomic_DNA"/>
</dbReference>
<feature type="chain" id="PRO_5011552093" evidence="9">
    <location>
        <begin position="26"/>
        <end position="504"/>
    </location>
</feature>
<evidence type="ECO:0000256" key="7">
    <source>
        <dbReference type="ARBA" id="ARBA00023136"/>
    </source>
</evidence>
<feature type="transmembrane region" description="Helical" evidence="8">
    <location>
        <begin position="282"/>
        <end position="301"/>
    </location>
</feature>
<dbReference type="OrthoDB" id="7818483at2"/>
<comment type="subcellular location">
    <subcellularLocation>
        <location evidence="1">Cell membrane</location>
        <topology evidence="1">Multi-pass membrane protein</topology>
    </subcellularLocation>
</comment>
<keyword evidence="3" id="KW-1003">Cell membrane</keyword>
<evidence type="ECO:0000256" key="3">
    <source>
        <dbReference type="ARBA" id="ARBA00022475"/>
    </source>
</evidence>
<organism evidence="10 11">
    <name type="scientific">Salipiger marinus</name>
    <dbReference type="NCBI Taxonomy" id="555512"/>
    <lineage>
        <taxon>Bacteria</taxon>
        <taxon>Pseudomonadati</taxon>
        <taxon>Pseudomonadota</taxon>
        <taxon>Alphaproteobacteria</taxon>
        <taxon>Rhodobacterales</taxon>
        <taxon>Roseobacteraceae</taxon>
        <taxon>Salipiger</taxon>
    </lineage>
</organism>
<evidence type="ECO:0000256" key="5">
    <source>
        <dbReference type="ARBA" id="ARBA00022989"/>
    </source>
</evidence>
<feature type="signal peptide" evidence="9">
    <location>
        <begin position="1"/>
        <end position="25"/>
    </location>
</feature>
<evidence type="ECO:0000256" key="2">
    <source>
        <dbReference type="ARBA" id="ARBA00022448"/>
    </source>
</evidence>
<keyword evidence="4 8" id="KW-0812">Transmembrane</keyword>
<sequence>MTSLARMPLLLLLAGLASASMIAPAAVALAEESFHDARSFFYGGIVGLVLTTLITIAQATRRHNRTASRQLLALLAAFVVLPAVFAVPFHEAVRTTSFLNAYVEMVSSFTTTGSTLFAPDRLSAAEHLWRAQVGWLGGLLMWVAAAAILAPLTLGGFEVTASGEPGQSVAAGSARRDMFDPSQRLATTASRLVPVYVGLTGALWLLLLIAGDPPLLALIHAMSTLATSGISAVAGPSQAPSGMAGEMIIFCFLFFALSRLTFSGDTRGLTRSRLRDDPEFRMGLLIVLALPLTLFLRHWIAAFDVGAEQNLGAGLRALWGGLFMSLSFLTTTGFESGDWSAVRFWSGLETPGVILMGLAIIGGGVATTAGGVKLLRIYALYLAGVREMEKLVHPHSVGRSGVMARRIRRQGAFVAWVFFMMFAMSIAAISLAFALTGLDFENAMVMTIAGLTNCGPLIRVAAEQPVILNELGATAKMIYAGAMVLGRLELLAIFVLLTPGIWRD</sequence>
<dbReference type="GO" id="GO:0008324">
    <property type="term" value="F:monoatomic cation transmembrane transporter activity"/>
    <property type="evidence" value="ECO:0007669"/>
    <property type="project" value="InterPro"/>
</dbReference>
<evidence type="ECO:0000256" key="1">
    <source>
        <dbReference type="ARBA" id="ARBA00004651"/>
    </source>
</evidence>
<feature type="transmembrane region" description="Helical" evidence="8">
    <location>
        <begin position="192"/>
        <end position="211"/>
    </location>
</feature>
<evidence type="ECO:0000313" key="11">
    <source>
        <dbReference type="Proteomes" id="UP000199093"/>
    </source>
</evidence>
<feature type="transmembrane region" description="Helical" evidence="8">
    <location>
        <begin position="478"/>
        <end position="502"/>
    </location>
</feature>
<protein>
    <submittedName>
        <fullName evidence="10">Trk system potassium uptake protein TrkH</fullName>
    </submittedName>
</protein>
<dbReference type="Proteomes" id="UP000199093">
    <property type="component" value="Unassembled WGS sequence"/>
</dbReference>
<accession>A0A1G8PN22</accession>
<feature type="transmembrane region" description="Helical" evidence="8">
    <location>
        <begin position="133"/>
        <end position="154"/>
    </location>
</feature>
<keyword evidence="5 8" id="KW-1133">Transmembrane helix</keyword>
<name>A0A1G8PN22_9RHOB</name>
<dbReference type="RefSeq" id="WP_089848574.1">
    <property type="nucleotide sequence ID" value="NZ_FNEJ01000013.1"/>
</dbReference>
<dbReference type="STRING" id="555512.SAMN04487993_101319"/>
<feature type="transmembrane region" description="Helical" evidence="8">
    <location>
        <begin position="243"/>
        <end position="262"/>
    </location>
</feature>
<keyword evidence="11" id="KW-1185">Reference proteome</keyword>
<dbReference type="InterPro" id="IPR003445">
    <property type="entry name" value="Cat_transpt"/>
</dbReference>
<feature type="transmembrane region" description="Helical" evidence="8">
    <location>
        <begin position="71"/>
        <end position="89"/>
    </location>
</feature>
<keyword evidence="2" id="KW-0813">Transport</keyword>
<feature type="transmembrane region" description="Helical" evidence="8">
    <location>
        <begin position="354"/>
        <end position="381"/>
    </location>
</feature>
<evidence type="ECO:0000256" key="8">
    <source>
        <dbReference type="SAM" id="Phobius"/>
    </source>
</evidence>
<evidence type="ECO:0000256" key="6">
    <source>
        <dbReference type="ARBA" id="ARBA00023065"/>
    </source>
</evidence>
<dbReference type="Pfam" id="PF02386">
    <property type="entry name" value="TrkH"/>
    <property type="match status" value="1"/>
</dbReference>
<reference evidence="10 11" key="1">
    <citation type="submission" date="2016-10" db="EMBL/GenBank/DDBJ databases">
        <authorList>
            <person name="de Groot N.N."/>
        </authorList>
    </citation>
    <scope>NUCLEOTIDE SEQUENCE [LARGE SCALE GENOMIC DNA]</scope>
    <source>
        <strain evidence="10 11">DSM 26424</strain>
    </source>
</reference>